<feature type="transmembrane region" description="Helical" evidence="1">
    <location>
        <begin position="145"/>
        <end position="162"/>
    </location>
</feature>
<accession>A0A0R1GLP3</accession>
<dbReference type="EMBL" id="AZDA01000117">
    <property type="protein sequence ID" value="KRK33347.1"/>
    <property type="molecule type" value="Genomic_DNA"/>
</dbReference>
<dbReference type="InterPro" id="IPR030949">
    <property type="entry name" value="ECF_S_folate_fam"/>
</dbReference>
<organism evidence="2 3">
    <name type="scientific">Loigolactobacillus bifermentans DSM 20003</name>
    <dbReference type="NCBI Taxonomy" id="1423726"/>
    <lineage>
        <taxon>Bacteria</taxon>
        <taxon>Bacillati</taxon>
        <taxon>Bacillota</taxon>
        <taxon>Bacilli</taxon>
        <taxon>Lactobacillales</taxon>
        <taxon>Lactobacillaceae</taxon>
        <taxon>Loigolactobacillus</taxon>
    </lineage>
</organism>
<dbReference type="NCBIfam" id="TIGR04518">
    <property type="entry name" value="ECF_S_folT_fam"/>
    <property type="match status" value="1"/>
</dbReference>
<evidence type="ECO:0000313" key="2">
    <source>
        <dbReference type="EMBL" id="KRK33347.1"/>
    </source>
</evidence>
<feature type="transmembrane region" description="Helical" evidence="1">
    <location>
        <begin position="103"/>
        <end position="125"/>
    </location>
</feature>
<sequence>MLATRSKAWTVAILGVLIAMQVLLGSFFSIQFLITKITFSFIVTAIMARLFPPHLTAGASALSSILGMLLFPKFSFFIGFALTAGLTGWTYAYFLYQQPLKWWRVAAASALVTFGYNLFLNSLWLHWMYGLKWAVLFSTRIPQELVSFVIYVGLIQLVLKVLPLSQLTRRALH</sequence>
<dbReference type="Proteomes" id="UP000051461">
    <property type="component" value="Unassembled WGS sequence"/>
</dbReference>
<dbReference type="Pfam" id="PF12822">
    <property type="entry name" value="ECF_trnsprt"/>
    <property type="match status" value="1"/>
</dbReference>
<dbReference type="RefSeq" id="WP_057905440.1">
    <property type="nucleotide sequence ID" value="NZ_AZDA01000117.1"/>
</dbReference>
<proteinExistence type="predicted"/>
<dbReference type="PATRIC" id="fig|1423726.3.peg.1322"/>
<comment type="caution">
    <text evidence="2">The sequence shown here is derived from an EMBL/GenBank/DDBJ whole genome shotgun (WGS) entry which is preliminary data.</text>
</comment>
<gene>
    <name evidence="2" type="ORF">FC07_GL001274</name>
</gene>
<feature type="transmembrane region" description="Helical" evidence="1">
    <location>
        <begin position="76"/>
        <end position="96"/>
    </location>
</feature>
<evidence type="ECO:0000256" key="1">
    <source>
        <dbReference type="SAM" id="Phobius"/>
    </source>
</evidence>
<evidence type="ECO:0000313" key="3">
    <source>
        <dbReference type="Proteomes" id="UP000051461"/>
    </source>
</evidence>
<keyword evidence="3" id="KW-1185">Reference proteome</keyword>
<dbReference type="AlphaFoldDB" id="A0A0R1GLP3"/>
<keyword evidence="1" id="KW-1133">Transmembrane helix</keyword>
<keyword evidence="1" id="KW-0472">Membrane</keyword>
<protein>
    <submittedName>
        <fullName evidence="2">Integral membrane protein</fullName>
    </submittedName>
</protein>
<keyword evidence="1" id="KW-0812">Transmembrane</keyword>
<dbReference type="Gene3D" id="1.10.1760.20">
    <property type="match status" value="1"/>
</dbReference>
<name>A0A0R1GLP3_9LACO</name>
<dbReference type="GO" id="GO:0022857">
    <property type="term" value="F:transmembrane transporter activity"/>
    <property type="evidence" value="ECO:0007669"/>
    <property type="project" value="InterPro"/>
</dbReference>
<reference evidence="2 3" key="1">
    <citation type="journal article" date="2015" name="Genome Announc.">
        <title>Expanding the biotechnology potential of lactobacilli through comparative genomics of 213 strains and associated genera.</title>
        <authorList>
            <person name="Sun Z."/>
            <person name="Harris H.M."/>
            <person name="McCann A."/>
            <person name="Guo C."/>
            <person name="Argimon S."/>
            <person name="Zhang W."/>
            <person name="Yang X."/>
            <person name="Jeffery I.B."/>
            <person name="Cooney J.C."/>
            <person name="Kagawa T.F."/>
            <person name="Liu W."/>
            <person name="Song Y."/>
            <person name="Salvetti E."/>
            <person name="Wrobel A."/>
            <person name="Rasinkangas P."/>
            <person name="Parkhill J."/>
            <person name="Rea M.C."/>
            <person name="O'Sullivan O."/>
            <person name="Ritari J."/>
            <person name="Douillard F.P."/>
            <person name="Paul Ross R."/>
            <person name="Yang R."/>
            <person name="Briner A.E."/>
            <person name="Felis G.E."/>
            <person name="de Vos W.M."/>
            <person name="Barrangou R."/>
            <person name="Klaenhammer T.R."/>
            <person name="Caufield P.W."/>
            <person name="Cui Y."/>
            <person name="Zhang H."/>
            <person name="O'Toole P.W."/>
        </authorList>
    </citation>
    <scope>NUCLEOTIDE SEQUENCE [LARGE SCALE GENOMIC DNA]</scope>
    <source>
        <strain evidence="2 3">DSM 20003</strain>
    </source>
</reference>
<dbReference type="STRING" id="1423726.FC07_GL001274"/>
<feature type="transmembrane region" description="Helical" evidence="1">
    <location>
        <begin position="12"/>
        <end position="34"/>
    </location>
</feature>
<dbReference type="OrthoDB" id="4624at2"/>
<dbReference type="InterPro" id="IPR024529">
    <property type="entry name" value="ECF_trnsprt_substrate-spec"/>
</dbReference>